<evidence type="ECO:0000313" key="1">
    <source>
        <dbReference type="EMBL" id="MBB4348678.1"/>
    </source>
</evidence>
<dbReference type="AlphaFoldDB" id="A0A7W6TEC7"/>
<dbReference type="Proteomes" id="UP000576087">
    <property type="component" value="Unassembled WGS sequence"/>
</dbReference>
<proteinExistence type="predicted"/>
<accession>A0A7W6TEC7</accession>
<evidence type="ECO:0000313" key="2">
    <source>
        <dbReference type="EMBL" id="MBB4411914.1"/>
    </source>
</evidence>
<name>A0A7W6TEC7_9HYPH</name>
<comment type="caution">
    <text evidence="2">The sequence shown here is derived from an EMBL/GenBank/DDBJ whole genome shotgun (WGS) entry which is preliminary data.</text>
</comment>
<keyword evidence="5" id="KW-1185">Reference proteome</keyword>
<evidence type="ECO:0000313" key="3">
    <source>
        <dbReference type="EMBL" id="MBB4446605.1"/>
    </source>
</evidence>
<keyword evidence="2" id="KW-0969">Cilium</keyword>
<protein>
    <submittedName>
        <fullName evidence="2">Flagellar motility protein MotE (MotC chaperone)</fullName>
    </submittedName>
</protein>
<keyword evidence="2" id="KW-0282">Flagellum</keyword>
<keyword evidence="2" id="KW-0966">Cell projection</keyword>
<dbReference type="Proteomes" id="UP000524535">
    <property type="component" value="Unassembled WGS sequence"/>
</dbReference>
<organism evidence="2 5">
    <name type="scientific">Aliirhizobium cellulosilyticum</name>
    <dbReference type="NCBI Taxonomy" id="393664"/>
    <lineage>
        <taxon>Bacteria</taxon>
        <taxon>Pseudomonadati</taxon>
        <taxon>Pseudomonadota</taxon>
        <taxon>Alphaproteobacteria</taxon>
        <taxon>Hyphomicrobiales</taxon>
        <taxon>Rhizobiaceae</taxon>
        <taxon>Aliirhizobium</taxon>
    </lineage>
</organism>
<dbReference type="SUPFAM" id="SSF158791">
    <property type="entry name" value="MgtE N-terminal domain-like"/>
    <property type="match status" value="1"/>
</dbReference>
<dbReference type="EMBL" id="JACIHM010000002">
    <property type="protein sequence ID" value="MBB4446605.1"/>
    <property type="molecule type" value="Genomic_DNA"/>
</dbReference>
<reference evidence="4 5" key="1">
    <citation type="submission" date="2020-08" db="EMBL/GenBank/DDBJ databases">
        <title>Genomic Encyclopedia of Type Strains, Phase IV (KMG-V): Genome sequencing to study the core and pangenomes of soil and plant-associated prokaryotes.</title>
        <authorList>
            <person name="Whitman W."/>
        </authorList>
    </citation>
    <scope>NUCLEOTIDE SEQUENCE [LARGE SCALE GENOMIC DNA]</scope>
    <source>
        <strain evidence="2 5">SEMIA 444</strain>
        <strain evidence="1 4">SEMIA 448</strain>
        <strain evidence="3 6">SEMIA 452</strain>
    </source>
</reference>
<dbReference type="RefSeq" id="WP_246435961.1">
    <property type="nucleotide sequence ID" value="NZ_JACIGW010000002.1"/>
</dbReference>
<dbReference type="EMBL" id="JACIGW010000002">
    <property type="protein sequence ID" value="MBB4348678.1"/>
    <property type="molecule type" value="Genomic_DNA"/>
</dbReference>
<evidence type="ECO:0000313" key="5">
    <source>
        <dbReference type="Proteomes" id="UP000524535"/>
    </source>
</evidence>
<sequence>MIGPDTSSPARLRPWERSSVALPVLALLGLLVALPSADAQEQVRDTTGMTSETEVQQFCGNIADAARDRRYALQKQDLEKLQAEVDDRIAVMEARKAEYEDWIGRRNEFMKQAENGLVDIFKTMKPDTAAPQLSEMQAGLAAAIVMRLPPRQSGLILSEMEAKKAAAVASIIASAADPNTSKDPS</sequence>
<evidence type="ECO:0000313" key="4">
    <source>
        <dbReference type="Proteomes" id="UP000520770"/>
    </source>
</evidence>
<dbReference type="Proteomes" id="UP000520770">
    <property type="component" value="Unassembled WGS sequence"/>
</dbReference>
<dbReference type="EMBL" id="JACIGY010000002">
    <property type="protein sequence ID" value="MBB4411914.1"/>
    <property type="molecule type" value="Genomic_DNA"/>
</dbReference>
<gene>
    <name evidence="2" type="ORF">GGE31_002419</name>
    <name evidence="1" type="ORF">GGE33_002420</name>
    <name evidence="3" type="ORF">GGE35_002421</name>
</gene>
<evidence type="ECO:0000313" key="6">
    <source>
        <dbReference type="Proteomes" id="UP000576087"/>
    </source>
</evidence>